<accession>A0A4P9VHY8</accession>
<proteinExistence type="predicted"/>
<dbReference type="EMBL" id="NDXW01000011">
    <property type="protein sequence ID" value="RDH41232.1"/>
    <property type="molecule type" value="Genomic_DNA"/>
</dbReference>
<reference evidence="1 2" key="1">
    <citation type="submission" date="2017-04" db="EMBL/GenBank/DDBJ databases">
        <title>Draft genome sequence of Zooshikella ganghwensis VG4 isolated from Red Sea sediments.</title>
        <authorList>
            <person name="Rehman Z."/>
            <person name="Alam I."/>
            <person name="Kamau A."/>
            <person name="Bajic V."/>
            <person name="Leiknes T."/>
        </authorList>
    </citation>
    <scope>NUCLEOTIDE SEQUENCE [LARGE SCALE GENOMIC DNA]</scope>
    <source>
        <strain evidence="1 2">VG4</strain>
    </source>
</reference>
<keyword evidence="2" id="KW-1185">Reference proteome</keyword>
<comment type="caution">
    <text evidence="1">The sequence shown here is derived from an EMBL/GenBank/DDBJ whole genome shotgun (WGS) entry which is preliminary data.</text>
</comment>
<dbReference type="AlphaFoldDB" id="A0A4P9VHY8"/>
<name>A0A4P9VHY8_9GAMM</name>
<gene>
    <name evidence="1" type="ORF">B9G39_29410</name>
</gene>
<sequence length="219" mass="26281">MQKLFNLDSDDVFISRQFYFWYAKINNNFSKHEKVYVNICILIEYSTYFLDAAFLQVGEKVSDRLKSFELRELSERFQEIKNINLGSSLILPDESILLERGDDFTELECRLFIWSDLYNRVYISSKIGDYEQSLLTYNSINEFLNDLILLRRSIVRCLFKCIRSEINYQLSTNQKVDLDYYLKPLNAHRNLLTNSQDRDIEKRFKISIESRFWDQVFTV</sequence>
<dbReference type="Proteomes" id="UP000257039">
    <property type="component" value="Unassembled WGS sequence"/>
</dbReference>
<evidence type="ECO:0000313" key="2">
    <source>
        <dbReference type="Proteomes" id="UP000257039"/>
    </source>
</evidence>
<dbReference type="RefSeq" id="WP_094789996.1">
    <property type="nucleotide sequence ID" value="NZ_NDXW01000011.1"/>
</dbReference>
<evidence type="ECO:0000313" key="1">
    <source>
        <dbReference type="EMBL" id="RDH41232.1"/>
    </source>
</evidence>
<organism evidence="1 2">
    <name type="scientific">Zooshikella ganghwensis</name>
    <dbReference type="NCBI Taxonomy" id="202772"/>
    <lineage>
        <taxon>Bacteria</taxon>
        <taxon>Pseudomonadati</taxon>
        <taxon>Pseudomonadota</taxon>
        <taxon>Gammaproteobacteria</taxon>
        <taxon>Oceanospirillales</taxon>
        <taxon>Zooshikellaceae</taxon>
        <taxon>Zooshikella</taxon>
    </lineage>
</organism>
<protein>
    <submittedName>
        <fullName evidence="1">Uncharacterized protein</fullName>
    </submittedName>
</protein>